<dbReference type="EMBL" id="LBZL01000024">
    <property type="protein sequence ID" value="KKR69670.1"/>
    <property type="molecule type" value="Genomic_DNA"/>
</dbReference>
<accession>A0A0G0VC82</accession>
<dbReference type="Gene3D" id="3.40.50.150">
    <property type="entry name" value="Vaccinia Virus protein VP39"/>
    <property type="match status" value="1"/>
</dbReference>
<protein>
    <submittedName>
        <fullName evidence="1">Nodulation protein NoeA-related protein</fullName>
    </submittedName>
</protein>
<gene>
    <name evidence="1" type="ORF">UU13_C0024G0003</name>
</gene>
<reference evidence="1 2" key="1">
    <citation type="journal article" date="2015" name="Nature">
        <title>rRNA introns, odd ribosomes, and small enigmatic genomes across a large radiation of phyla.</title>
        <authorList>
            <person name="Brown C.T."/>
            <person name="Hug L.A."/>
            <person name="Thomas B.C."/>
            <person name="Sharon I."/>
            <person name="Castelle C.J."/>
            <person name="Singh A."/>
            <person name="Wilkins M.J."/>
            <person name="Williams K.H."/>
            <person name="Banfield J.F."/>
        </authorList>
    </citation>
    <scope>NUCLEOTIDE SEQUENCE [LARGE SCALE GENOMIC DNA]</scope>
</reference>
<proteinExistence type="predicted"/>
<dbReference type="SUPFAM" id="SSF53335">
    <property type="entry name" value="S-adenosyl-L-methionine-dependent methyltransferases"/>
    <property type="match status" value="1"/>
</dbReference>
<sequence length="463" mass="53478">MKIPRKKMIEEIPGSFRDPSGFVYKKNNILYRQINYFYQDNYDQFINSGLYSELTSSGLLIKHEEIENQSDGAYKTLRPDVLPFISYPYEWGFSQLKDTALLTLRIQKIALKFGMSLKDASAYNIQFIGANPIFIDTLSFEKYKDGDPWVAYRQFCQHFLNPLLLMKYADTRLNKCSGIFIDGIPLDLTSAILPARTYFTPSILFHVHLHAKSQKHFSDKKAKKYPRKISKQTLLGLIDGLERFVKGLRWNTAKTEWGEYYSFTNYSPRAFEHKKEIIGQFIDKKNPGIVWDFGANDGSFSRMAGNRQIKTVSFDADYAAIEKNYLKCKREGDANILPLVLDLTNPSPAIGWSHHERMSLIERGPADMALALALLHHLAIANNLPFAKIAEFFSKICKYLVIEFVPKDDSNARRLLANREDIFSDYTQESFEYQFKKYFSMESAVPVEESDRILYLMKNSALK</sequence>
<comment type="caution">
    <text evidence="1">The sequence shown here is derived from an EMBL/GenBank/DDBJ whole genome shotgun (WGS) entry which is preliminary data.</text>
</comment>
<evidence type="ECO:0000313" key="2">
    <source>
        <dbReference type="Proteomes" id="UP000034452"/>
    </source>
</evidence>
<name>A0A0G0VC82_9BACT</name>
<evidence type="ECO:0000313" key="1">
    <source>
        <dbReference type="EMBL" id="KKR69670.1"/>
    </source>
</evidence>
<dbReference type="Proteomes" id="UP000034452">
    <property type="component" value="Unassembled WGS sequence"/>
</dbReference>
<dbReference type="InterPro" id="IPR029063">
    <property type="entry name" value="SAM-dependent_MTases_sf"/>
</dbReference>
<dbReference type="PATRIC" id="fig|1618744.3.peg.606"/>
<organism evidence="1 2">
    <name type="scientific">Candidatus Nomurabacteria bacterium GW2011_GWB1_40_7</name>
    <dbReference type="NCBI Taxonomy" id="1618744"/>
    <lineage>
        <taxon>Bacteria</taxon>
        <taxon>Candidatus Nomuraibacteriota</taxon>
    </lineage>
</organism>
<dbReference type="AlphaFoldDB" id="A0A0G0VC82"/>